<name>A0ABT7XP86_9NEIS</name>
<feature type="domain" description="HTH cro/C1-type" evidence="1">
    <location>
        <begin position="7"/>
        <end position="61"/>
    </location>
</feature>
<dbReference type="InterPro" id="IPR001387">
    <property type="entry name" value="Cro/C1-type_HTH"/>
</dbReference>
<comment type="caution">
    <text evidence="2">The sequence shown here is derived from an EMBL/GenBank/DDBJ whole genome shotgun (WGS) entry which is preliminary data.</text>
</comment>
<evidence type="ECO:0000259" key="1">
    <source>
        <dbReference type="SMART" id="SM00530"/>
    </source>
</evidence>
<accession>A0ABT7XP86</accession>
<dbReference type="Gene3D" id="1.10.260.40">
    <property type="entry name" value="lambda repressor-like DNA-binding domains"/>
    <property type="match status" value="1"/>
</dbReference>
<dbReference type="EMBL" id="JAUEDK010000019">
    <property type="protein sequence ID" value="MDN0075614.1"/>
    <property type="molecule type" value="Genomic_DNA"/>
</dbReference>
<dbReference type="CDD" id="cd00093">
    <property type="entry name" value="HTH_XRE"/>
    <property type="match status" value="1"/>
</dbReference>
<dbReference type="RefSeq" id="WP_289830248.1">
    <property type="nucleotide sequence ID" value="NZ_JAUEDK010000019.1"/>
</dbReference>
<evidence type="ECO:0000313" key="2">
    <source>
        <dbReference type="EMBL" id="MDN0075614.1"/>
    </source>
</evidence>
<dbReference type="Proteomes" id="UP001168540">
    <property type="component" value="Unassembled WGS sequence"/>
</dbReference>
<dbReference type="SUPFAM" id="SSF47413">
    <property type="entry name" value="lambda repressor-like DNA-binding domains"/>
    <property type="match status" value="1"/>
</dbReference>
<protein>
    <submittedName>
        <fullName evidence="2">Helix-turn-helix transcriptional regulator</fullName>
    </submittedName>
</protein>
<gene>
    <name evidence="2" type="ORF">QU481_11995</name>
</gene>
<keyword evidence="3" id="KW-1185">Reference proteome</keyword>
<dbReference type="SMART" id="SM00530">
    <property type="entry name" value="HTH_XRE"/>
    <property type="match status" value="1"/>
</dbReference>
<proteinExistence type="predicted"/>
<dbReference type="InterPro" id="IPR010982">
    <property type="entry name" value="Lambda_DNA-bd_dom_sf"/>
</dbReference>
<evidence type="ECO:0000313" key="3">
    <source>
        <dbReference type="Proteomes" id="UP001168540"/>
    </source>
</evidence>
<sequence>MTAIAHRLEQERIRLNISQMEMSRLGGVALSAYHSFEKGTRLPSGDFIEQAQGAGVDGLYIVTGQRDTATLSADETRLLELFHRAEERMQQTVLQLLQSYSA</sequence>
<reference evidence="2" key="1">
    <citation type="submission" date="2023-06" db="EMBL/GenBank/DDBJ databases">
        <authorList>
            <person name="Zhang S."/>
        </authorList>
    </citation>
    <scope>NUCLEOTIDE SEQUENCE</scope>
    <source>
        <strain evidence="2">SG2303</strain>
    </source>
</reference>
<organism evidence="2 3">
    <name type="scientific">Crenobacter oryzisoli</name>
    <dbReference type="NCBI Taxonomy" id="3056844"/>
    <lineage>
        <taxon>Bacteria</taxon>
        <taxon>Pseudomonadati</taxon>
        <taxon>Pseudomonadota</taxon>
        <taxon>Betaproteobacteria</taxon>
        <taxon>Neisseriales</taxon>
        <taxon>Neisseriaceae</taxon>
        <taxon>Crenobacter</taxon>
    </lineage>
</organism>